<gene>
    <name evidence="1" type="ORF">GCM10009807_03990</name>
</gene>
<comment type="caution">
    <text evidence="1">The sequence shown here is derived from an EMBL/GenBank/DDBJ whole genome shotgun (WGS) entry which is preliminary data.</text>
</comment>
<keyword evidence="2" id="KW-1185">Reference proteome</keyword>
<reference evidence="1 2" key="1">
    <citation type="journal article" date="2019" name="Int. J. Syst. Evol. Microbiol.">
        <title>The Global Catalogue of Microorganisms (GCM) 10K type strain sequencing project: providing services to taxonomists for standard genome sequencing and annotation.</title>
        <authorList>
            <consortium name="The Broad Institute Genomics Platform"/>
            <consortium name="The Broad Institute Genome Sequencing Center for Infectious Disease"/>
            <person name="Wu L."/>
            <person name="Ma J."/>
        </authorList>
    </citation>
    <scope>NUCLEOTIDE SEQUENCE [LARGE SCALE GENOMIC DNA]</scope>
    <source>
        <strain evidence="1 2">JCM 15575</strain>
    </source>
</reference>
<evidence type="ECO:0008006" key="3">
    <source>
        <dbReference type="Google" id="ProtNLM"/>
    </source>
</evidence>
<dbReference type="EMBL" id="BAAAPK010000001">
    <property type="protein sequence ID" value="GAA1663161.1"/>
    <property type="molecule type" value="Genomic_DNA"/>
</dbReference>
<proteinExistence type="predicted"/>
<evidence type="ECO:0000313" key="2">
    <source>
        <dbReference type="Proteomes" id="UP001500596"/>
    </source>
</evidence>
<organism evidence="1 2">
    <name type="scientific">Microbacterium lacus</name>
    <dbReference type="NCBI Taxonomy" id="415217"/>
    <lineage>
        <taxon>Bacteria</taxon>
        <taxon>Bacillati</taxon>
        <taxon>Actinomycetota</taxon>
        <taxon>Actinomycetes</taxon>
        <taxon>Micrococcales</taxon>
        <taxon>Microbacteriaceae</taxon>
        <taxon>Microbacterium</taxon>
    </lineage>
</organism>
<protein>
    <recommendedName>
        <fullName evidence="3">Secreted protein</fullName>
    </recommendedName>
</protein>
<dbReference type="Proteomes" id="UP001500596">
    <property type="component" value="Unassembled WGS sequence"/>
</dbReference>
<name>A0ABN2G0D4_9MICO</name>
<sequence>MEMILLIVESWWWVAPAAAGAGAATYAGVTARGRRARRLELDAARREVALASRALIAARVRVREAQAAVLAARASSAPPTLGEALLGTPATAQARRALQEAKLAQKSAAMVLRARRARVKATTAQYHAASSTDPLPIERLYRAHDAVVARWMDYETDPAKAIAYPQLSDTREPATLAFFRAYRAAQDVRPASARERIPPEQYLAYRDAVAALEAAFDEAERAAGAAPRPTAPPTGIWQMPAWIPLRMPTSD</sequence>
<accession>A0ABN2G0D4</accession>
<dbReference type="RefSeq" id="WP_344051069.1">
    <property type="nucleotide sequence ID" value="NZ_BAAAPK010000001.1"/>
</dbReference>
<evidence type="ECO:0000313" key="1">
    <source>
        <dbReference type="EMBL" id="GAA1663161.1"/>
    </source>
</evidence>